<dbReference type="Pfam" id="PF13545">
    <property type="entry name" value="HTH_Crp_2"/>
    <property type="match status" value="1"/>
</dbReference>
<gene>
    <name evidence="6" type="ORF">FHS29_000431</name>
</gene>
<dbReference type="InterPro" id="IPR012318">
    <property type="entry name" value="HTH_CRP"/>
</dbReference>
<dbReference type="SMART" id="SM00100">
    <property type="entry name" value="cNMP"/>
    <property type="match status" value="1"/>
</dbReference>
<dbReference type="GO" id="GO:0003677">
    <property type="term" value="F:DNA binding"/>
    <property type="evidence" value="ECO:0007669"/>
    <property type="project" value="UniProtKB-KW"/>
</dbReference>
<dbReference type="EMBL" id="JACHJN010000001">
    <property type="protein sequence ID" value="MBB5953861.1"/>
    <property type="molecule type" value="Genomic_DNA"/>
</dbReference>
<dbReference type="GO" id="GO:0005829">
    <property type="term" value="C:cytosol"/>
    <property type="evidence" value="ECO:0007669"/>
    <property type="project" value="TreeGrafter"/>
</dbReference>
<evidence type="ECO:0000259" key="5">
    <source>
        <dbReference type="PROSITE" id="PS51063"/>
    </source>
</evidence>
<evidence type="ECO:0000256" key="2">
    <source>
        <dbReference type="ARBA" id="ARBA00023125"/>
    </source>
</evidence>
<keyword evidence="3" id="KW-0804">Transcription</keyword>
<name>A0A841C9M5_9PSEU</name>
<dbReference type="Gene3D" id="1.10.10.10">
    <property type="entry name" value="Winged helix-like DNA-binding domain superfamily/Winged helix DNA-binding domain"/>
    <property type="match status" value="1"/>
</dbReference>
<dbReference type="PROSITE" id="PS51063">
    <property type="entry name" value="HTH_CRP_2"/>
    <property type="match status" value="1"/>
</dbReference>
<dbReference type="PANTHER" id="PTHR24567:SF68">
    <property type="entry name" value="DNA-BINDING TRANSCRIPTIONAL DUAL REGULATOR CRP"/>
    <property type="match status" value="1"/>
</dbReference>
<keyword evidence="7" id="KW-1185">Reference proteome</keyword>
<feature type="domain" description="Cyclic nucleotide-binding" evidence="4">
    <location>
        <begin position="10"/>
        <end position="113"/>
    </location>
</feature>
<dbReference type="InterPro" id="IPR000595">
    <property type="entry name" value="cNMP-bd_dom"/>
</dbReference>
<dbReference type="SUPFAM" id="SSF46785">
    <property type="entry name" value="Winged helix' DNA-binding domain"/>
    <property type="match status" value="1"/>
</dbReference>
<dbReference type="Pfam" id="PF00027">
    <property type="entry name" value="cNMP_binding"/>
    <property type="match status" value="1"/>
</dbReference>
<dbReference type="InterPro" id="IPR036388">
    <property type="entry name" value="WH-like_DNA-bd_sf"/>
</dbReference>
<sequence length="235" mass="25689">MNHDWPSGSLLGRLRDATRQELLSLGTPVRYAPDSEMVRQGAKDNHALLLLRGAAKVRTIDEAGATALLSIKTGGDFVGEMAALDGNPRSATVIACGEITAKFITRPTLMAFLARRSDAFVELINVGSAHLRWANERRRELPQPSTTRIARVLVDLVQAHGRRALGGWVLGFPLTKVELASIAGMKPRTAEKSFSDLRNAGVVVTGLRRDVFVPDLERLREFSAVQVGLPPRRHL</sequence>
<accession>A0A841C9M5</accession>
<evidence type="ECO:0000256" key="3">
    <source>
        <dbReference type="ARBA" id="ARBA00023163"/>
    </source>
</evidence>
<dbReference type="InterPro" id="IPR036390">
    <property type="entry name" value="WH_DNA-bd_sf"/>
</dbReference>
<dbReference type="GO" id="GO:0003700">
    <property type="term" value="F:DNA-binding transcription factor activity"/>
    <property type="evidence" value="ECO:0007669"/>
    <property type="project" value="TreeGrafter"/>
</dbReference>
<dbReference type="RefSeq" id="WP_246439773.1">
    <property type="nucleotide sequence ID" value="NZ_JACHJN010000001.1"/>
</dbReference>
<evidence type="ECO:0000313" key="6">
    <source>
        <dbReference type="EMBL" id="MBB5953861.1"/>
    </source>
</evidence>
<evidence type="ECO:0000259" key="4">
    <source>
        <dbReference type="PROSITE" id="PS50042"/>
    </source>
</evidence>
<keyword evidence="1" id="KW-0805">Transcription regulation</keyword>
<proteinExistence type="predicted"/>
<protein>
    <submittedName>
        <fullName evidence="6">CRP-like cAMP-binding protein</fullName>
    </submittedName>
</protein>
<dbReference type="SUPFAM" id="SSF51206">
    <property type="entry name" value="cAMP-binding domain-like"/>
    <property type="match status" value="1"/>
</dbReference>
<dbReference type="InterPro" id="IPR014710">
    <property type="entry name" value="RmlC-like_jellyroll"/>
</dbReference>
<evidence type="ECO:0000313" key="7">
    <source>
        <dbReference type="Proteomes" id="UP000547510"/>
    </source>
</evidence>
<reference evidence="6 7" key="1">
    <citation type="submission" date="2020-08" db="EMBL/GenBank/DDBJ databases">
        <title>Genomic Encyclopedia of Type Strains, Phase III (KMG-III): the genomes of soil and plant-associated and newly described type strains.</title>
        <authorList>
            <person name="Whitman W."/>
        </authorList>
    </citation>
    <scope>NUCLEOTIDE SEQUENCE [LARGE SCALE GENOMIC DNA]</scope>
    <source>
        <strain evidence="6 7">CECT 8640</strain>
    </source>
</reference>
<keyword evidence="2" id="KW-0238">DNA-binding</keyword>
<dbReference type="PANTHER" id="PTHR24567">
    <property type="entry name" value="CRP FAMILY TRANSCRIPTIONAL REGULATORY PROTEIN"/>
    <property type="match status" value="1"/>
</dbReference>
<comment type="caution">
    <text evidence="6">The sequence shown here is derived from an EMBL/GenBank/DDBJ whole genome shotgun (WGS) entry which is preliminary data.</text>
</comment>
<organism evidence="6 7">
    <name type="scientific">Saccharothrix tamanrassetensis</name>
    <dbReference type="NCBI Taxonomy" id="1051531"/>
    <lineage>
        <taxon>Bacteria</taxon>
        <taxon>Bacillati</taxon>
        <taxon>Actinomycetota</taxon>
        <taxon>Actinomycetes</taxon>
        <taxon>Pseudonocardiales</taxon>
        <taxon>Pseudonocardiaceae</taxon>
        <taxon>Saccharothrix</taxon>
    </lineage>
</organism>
<dbReference type="AlphaFoldDB" id="A0A841C9M5"/>
<dbReference type="PROSITE" id="PS50042">
    <property type="entry name" value="CNMP_BINDING_3"/>
    <property type="match status" value="1"/>
</dbReference>
<evidence type="ECO:0000256" key="1">
    <source>
        <dbReference type="ARBA" id="ARBA00023015"/>
    </source>
</evidence>
<dbReference type="InterPro" id="IPR050397">
    <property type="entry name" value="Env_Response_Regulators"/>
</dbReference>
<dbReference type="Gene3D" id="2.60.120.10">
    <property type="entry name" value="Jelly Rolls"/>
    <property type="match status" value="1"/>
</dbReference>
<feature type="domain" description="HTH crp-type" evidence="5">
    <location>
        <begin position="143"/>
        <end position="217"/>
    </location>
</feature>
<dbReference type="Proteomes" id="UP000547510">
    <property type="component" value="Unassembled WGS sequence"/>
</dbReference>
<dbReference type="InterPro" id="IPR018490">
    <property type="entry name" value="cNMP-bd_dom_sf"/>
</dbReference>
<dbReference type="CDD" id="cd00038">
    <property type="entry name" value="CAP_ED"/>
    <property type="match status" value="1"/>
</dbReference>